<feature type="compositionally biased region" description="Basic and acidic residues" evidence="1">
    <location>
        <begin position="136"/>
        <end position="146"/>
    </location>
</feature>
<accession>A0A1J1HY14</accession>
<keyword evidence="3" id="KW-1185">Reference proteome</keyword>
<protein>
    <submittedName>
        <fullName evidence="2">CLUMA_CG005756, isoform A</fullName>
    </submittedName>
</protein>
<evidence type="ECO:0000313" key="3">
    <source>
        <dbReference type="Proteomes" id="UP000183832"/>
    </source>
</evidence>
<evidence type="ECO:0000313" key="2">
    <source>
        <dbReference type="EMBL" id="CRK92228.1"/>
    </source>
</evidence>
<name>A0A1J1HY14_9DIPT</name>
<proteinExistence type="predicted"/>
<feature type="region of interest" description="Disordered" evidence="1">
    <location>
        <begin position="125"/>
        <end position="146"/>
    </location>
</feature>
<reference evidence="2 3" key="1">
    <citation type="submission" date="2015-04" db="EMBL/GenBank/DDBJ databases">
        <authorList>
            <person name="Syromyatnikov M.Y."/>
            <person name="Popov V.N."/>
        </authorList>
    </citation>
    <scope>NUCLEOTIDE SEQUENCE [LARGE SCALE GENOMIC DNA]</scope>
</reference>
<dbReference type="EMBL" id="CVRI01000024">
    <property type="protein sequence ID" value="CRK92228.1"/>
    <property type="molecule type" value="Genomic_DNA"/>
</dbReference>
<sequence>MENDIEICVSDSDVNTGSEINFDLITRYYQILTNQLENGGEPQQSPEMFQMIWSQFLITLSALLQAQSALAENQQVQSNIKETVDPETPLNLSKSQQIWSPARTLENQSSCNSTPNLPIFNQTATNSRQGVESPDDPSKTFHNESERDLESSLIKLKCACL</sequence>
<organism evidence="2 3">
    <name type="scientific">Clunio marinus</name>
    <dbReference type="NCBI Taxonomy" id="568069"/>
    <lineage>
        <taxon>Eukaryota</taxon>
        <taxon>Metazoa</taxon>
        <taxon>Ecdysozoa</taxon>
        <taxon>Arthropoda</taxon>
        <taxon>Hexapoda</taxon>
        <taxon>Insecta</taxon>
        <taxon>Pterygota</taxon>
        <taxon>Neoptera</taxon>
        <taxon>Endopterygota</taxon>
        <taxon>Diptera</taxon>
        <taxon>Nematocera</taxon>
        <taxon>Chironomoidea</taxon>
        <taxon>Chironomidae</taxon>
        <taxon>Clunio</taxon>
    </lineage>
</organism>
<dbReference type="Proteomes" id="UP000183832">
    <property type="component" value="Unassembled WGS sequence"/>
</dbReference>
<dbReference type="OrthoDB" id="10594080at2759"/>
<gene>
    <name evidence="2" type="ORF">CLUMA_CG005756</name>
</gene>
<dbReference type="AlphaFoldDB" id="A0A1J1HY14"/>
<evidence type="ECO:0000256" key="1">
    <source>
        <dbReference type="SAM" id="MobiDB-lite"/>
    </source>
</evidence>